<protein>
    <submittedName>
        <fullName evidence="1">Uncharacterized protein</fullName>
    </submittedName>
</protein>
<dbReference type="EMBL" id="MU005831">
    <property type="protein sequence ID" value="KAF2702434.1"/>
    <property type="molecule type" value="Genomic_DNA"/>
</dbReference>
<organism evidence="1 2">
    <name type="scientific">Pleomassaria siparia CBS 279.74</name>
    <dbReference type="NCBI Taxonomy" id="1314801"/>
    <lineage>
        <taxon>Eukaryota</taxon>
        <taxon>Fungi</taxon>
        <taxon>Dikarya</taxon>
        <taxon>Ascomycota</taxon>
        <taxon>Pezizomycotina</taxon>
        <taxon>Dothideomycetes</taxon>
        <taxon>Pleosporomycetidae</taxon>
        <taxon>Pleosporales</taxon>
        <taxon>Pleomassariaceae</taxon>
        <taxon>Pleomassaria</taxon>
    </lineage>
</organism>
<reference evidence="1" key="1">
    <citation type="journal article" date="2020" name="Stud. Mycol.">
        <title>101 Dothideomycetes genomes: a test case for predicting lifestyles and emergence of pathogens.</title>
        <authorList>
            <person name="Haridas S."/>
            <person name="Albert R."/>
            <person name="Binder M."/>
            <person name="Bloem J."/>
            <person name="Labutti K."/>
            <person name="Salamov A."/>
            <person name="Andreopoulos B."/>
            <person name="Baker S."/>
            <person name="Barry K."/>
            <person name="Bills G."/>
            <person name="Bluhm B."/>
            <person name="Cannon C."/>
            <person name="Castanera R."/>
            <person name="Culley D."/>
            <person name="Daum C."/>
            <person name="Ezra D."/>
            <person name="Gonzalez J."/>
            <person name="Henrissat B."/>
            <person name="Kuo A."/>
            <person name="Liang C."/>
            <person name="Lipzen A."/>
            <person name="Lutzoni F."/>
            <person name="Magnuson J."/>
            <person name="Mondo S."/>
            <person name="Nolan M."/>
            <person name="Ohm R."/>
            <person name="Pangilinan J."/>
            <person name="Park H.-J."/>
            <person name="Ramirez L."/>
            <person name="Alfaro M."/>
            <person name="Sun H."/>
            <person name="Tritt A."/>
            <person name="Yoshinaga Y."/>
            <person name="Zwiers L.-H."/>
            <person name="Turgeon B."/>
            <person name="Goodwin S."/>
            <person name="Spatafora J."/>
            <person name="Crous P."/>
            <person name="Grigoriev I."/>
        </authorList>
    </citation>
    <scope>NUCLEOTIDE SEQUENCE</scope>
    <source>
        <strain evidence="1">CBS 279.74</strain>
    </source>
</reference>
<sequence length="152" mass="17158">MGPFQQRMHNPGNLCIAKANCVPQIKVPVVNKEATNTPTWTLPPIPPMDPYHSSAFFAEYNFEIKDSAWRSEISTLVYWYKEGALEVLCWMLYRAHDSSKNGHAGDIAEWAPAFKVGSTRQNVISVVNFLLTKFRAVHPHALEDEDTAIVIN</sequence>
<gene>
    <name evidence="1" type="ORF">K504DRAFT_509009</name>
</gene>
<proteinExistence type="predicted"/>
<keyword evidence="2" id="KW-1185">Reference proteome</keyword>
<dbReference type="AlphaFoldDB" id="A0A6G1JP77"/>
<accession>A0A6G1JP77</accession>
<name>A0A6G1JP77_9PLEO</name>
<evidence type="ECO:0000313" key="1">
    <source>
        <dbReference type="EMBL" id="KAF2702434.1"/>
    </source>
</evidence>
<evidence type="ECO:0000313" key="2">
    <source>
        <dbReference type="Proteomes" id="UP000799428"/>
    </source>
</evidence>
<dbReference type="Proteomes" id="UP000799428">
    <property type="component" value="Unassembled WGS sequence"/>
</dbReference>